<name>U5D3D7_AMBTC</name>
<reference evidence="3" key="1">
    <citation type="journal article" date="2013" name="Science">
        <title>The Amborella genome and the evolution of flowering plants.</title>
        <authorList>
            <consortium name="Amborella Genome Project"/>
        </authorList>
    </citation>
    <scope>NUCLEOTIDE SEQUENCE [LARGE SCALE GENOMIC DNA]</scope>
</reference>
<dbReference type="EMBL" id="KI392495">
    <property type="protein sequence ID" value="ERN15932.1"/>
    <property type="molecule type" value="Genomic_DNA"/>
</dbReference>
<organism evidence="2 3">
    <name type="scientific">Amborella trichopoda</name>
    <dbReference type="NCBI Taxonomy" id="13333"/>
    <lineage>
        <taxon>Eukaryota</taxon>
        <taxon>Viridiplantae</taxon>
        <taxon>Streptophyta</taxon>
        <taxon>Embryophyta</taxon>
        <taxon>Tracheophyta</taxon>
        <taxon>Spermatophyta</taxon>
        <taxon>Magnoliopsida</taxon>
        <taxon>Amborellales</taxon>
        <taxon>Amborellaceae</taxon>
        <taxon>Amborella</taxon>
    </lineage>
</organism>
<dbReference type="Gramene" id="ERN15932">
    <property type="protein sequence ID" value="ERN15932"/>
    <property type="gene ID" value="AMTR_s00039p00231100"/>
</dbReference>
<keyword evidence="3" id="KW-1185">Reference proteome</keyword>
<evidence type="ECO:0000256" key="1">
    <source>
        <dbReference type="SAM" id="MobiDB-lite"/>
    </source>
</evidence>
<evidence type="ECO:0000313" key="3">
    <source>
        <dbReference type="Proteomes" id="UP000017836"/>
    </source>
</evidence>
<proteinExistence type="predicted"/>
<feature type="compositionally biased region" description="Gly residues" evidence="1">
    <location>
        <begin position="23"/>
        <end position="36"/>
    </location>
</feature>
<dbReference type="HOGENOM" id="CLU_2708124_0_0_1"/>
<accession>U5D3D7</accession>
<gene>
    <name evidence="2" type="ORF">AMTR_s00039p00231100</name>
</gene>
<protein>
    <submittedName>
        <fullName evidence="2">Uncharacterized protein</fullName>
    </submittedName>
</protein>
<evidence type="ECO:0000313" key="2">
    <source>
        <dbReference type="EMBL" id="ERN15932.1"/>
    </source>
</evidence>
<sequence>MDGKVLLDWAASMAHRAADHGGKTNGGDHGVLGGQQGKDHGSVLENIFDMDGKVLLDWAASMAHRAADLEAGS</sequence>
<feature type="region of interest" description="Disordered" evidence="1">
    <location>
        <begin position="18"/>
        <end position="37"/>
    </location>
</feature>
<dbReference type="Proteomes" id="UP000017836">
    <property type="component" value="Unassembled WGS sequence"/>
</dbReference>
<dbReference type="AlphaFoldDB" id="U5D3D7"/>